<feature type="domain" description="Metalloenzyme" evidence="1">
    <location>
        <begin position="1"/>
        <end position="58"/>
    </location>
</feature>
<dbReference type="AlphaFoldDB" id="A0A383B6T7"/>
<dbReference type="Gene3D" id="3.40.720.10">
    <property type="entry name" value="Alkaline Phosphatase, subunit A"/>
    <property type="match status" value="1"/>
</dbReference>
<reference evidence="2" key="1">
    <citation type="submission" date="2018-05" db="EMBL/GenBank/DDBJ databases">
        <authorList>
            <person name="Lanie J.A."/>
            <person name="Ng W.-L."/>
            <person name="Kazmierczak K.M."/>
            <person name="Andrzejewski T.M."/>
            <person name="Davidsen T.M."/>
            <person name="Wayne K.J."/>
            <person name="Tettelin H."/>
            <person name="Glass J.I."/>
            <person name="Rusch D."/>
            <person name="Podicherti R."/>
            <person name="Tsui H.-C.T."/>
            <person name="Winkler M.E."/>
        </authorList>
    </citation>
    <scope>NUCLEOTIDE SEQUENCE</scope>
</reference>
<protein>
    <recommendedName>
        <fullName evidence="1">Metalloenzyme domain-containing protein</fullName>
    </recommendedName>
</protein>
<proteinExistence type="predicted"/>
<dbReference type="GO" id="GO:0003824">
    <property type="term" value="F:catalytic activity"/>
    <property type="evidence" value="ECO:0007669"/>
    <property type="project" value="InterPro"/>
</dbReference>
<dbReference type="GO" id="GO:0046872">
    <property type="term" value="F:metal ion binding"/>
    <property type="evidence" value="ECO:0007669"/>
    <property type="project" value="InterPro"/>
</dbReference>
<evidence type="ECO:0000259" key="1">
    <source>
        <dbReference type="Pfam" id="PF01676"/>
    </source>
</evidence>
<dbReference type="Pfam" id="PF01676">
    <property type="entry name" value="Metalloenzyme"/>
    <property type="match status" value="1"/>
</dbReference>
<name>A0A383B6T7_9ZZZZ</name>
<dbReference type="InterPro" id="IPR017850">
    <property type="entry name" value="Alkaline_phosphatase_core_sf"/>
</dbReference>
<dbReference type="InterPro" id="IPR006124">
    <property type="entry name" value="Metalloenzyme"/>
</dbReference>
<accession>A0A383B6T7</accession>
<feature type="non-terminal residue" evidence="2">
    <location>
        <position position="1"/>
    </location>
</feature>
<sequence length="69" mass="7053">TGDHSTPSTMGSHSWHPIPVAVASQRALPMPSATFDERGCSLGSLGHLPSSSLMALALAHAGRLSKFGA</sequence>
<gene>
    <name evidence="2" type="ORF">METZ01_LOCUS468691</name>
</gene>
<evidence type="ECO:0000313" key="2">
    <source>
        <dbReference type="EMBL" id="SVE15837.1"/>
    </source>
</evidence>
<dbReference type="EMBL" id="UINC01198050">
    <property type="protein sequence ID" value="SVE15837.1"/>
    <property type="molecule type" value="Genomic_DNA"/>
</dbReference>
<organism evidence="2">
    <name type="scientific">marine metagenome</name>
    <dbReference type="NCBI Taxonomy" id="408172"/>
    <lineage>
        <taxon>unclassified sequences</taxon>
        <taxon>metagenomes</taxon>
        <taxon>ecological metagenomes</taxon>
    </lineage>
</organism>